<name>A0A6C0EX36_9ZZZZ</name>
<dbReference type="AlphaFoldDB" id="A0A6C0EX36"/>
<reference evidence="1" key="1">
    <citation type="journal article" date="2020" name="Nature">
        <title>Giant virus diversity and host interactions through global metagenomics.</title>
        <authorList>
            <person name="Schulz F."/>
            <person name="Roux S."/>
            <person name="Paez-Espino D."/>
            <person name="Jungbluth S."/>
            <person name="Walsh D.A."/>
            <person name="Denef V.J."/>
            <person name="McMahon K.D."/>
            <person name="Konstantinidis K.T."/>
            <person name="Eloe-Fadrosh E.A."/>
            <person name="Kyrpides N.C."/>
            <person name="Woyke T."/>
        </authorList>
    </citation>
    <scope>NUCLEOTIDE SEQUENCE</scope>
    <source>
        <strain evidence="1">GVMAG-M-3300009161-30</strain>
    </source>
</reference>
<dbReference type="Pfam" id="PF08795">
    <property type="entry name" value="DUF1796"/>
    <property type="match status" value="1"/>
</dbReference>
<evidence type="ECO:0000313" key="1">
    <source>
        <dbReference type="EMBL" id="QHT32859.1"/>
    </source>
</evidence>
<protein>
    <recommendedName>
        <fullName evidence="2">Papain-like cysteine peptidase</fullName>
    </recommendedName>
</protein>
<dbReference type="EMBL" id="MN738951">
    <property type="protein sequence ID" value="QHT32859.1"/>
    <property type="molecule type" value="Genomic_DNA"/>
</dbReference>
<evidence type="ECO:0008006" key="2">
    <source>
        <dbReference type="Google" id="ProtNLM"/>
    </source>
</evidence>
<organism evidence="1">
    <name type="scientific">viral metagenome</name>
    <dbReference type="NCBI Taxonomy" id="1070528"/>
    <lineage>
        <taxon>unclassified sequences</taxon>
        <taxon>metagenomes</taxon>
        <taxon>organismal metagenomes</taxon>
    </lineage>
</organism>
<accession>A0A6C0EX36</accession>
<proteinExistence type="predicted"/>
<sequence>MENIGISLGWRCGAVESAINILNLRITKKQGYKTCPFDIGVFNYIGVCKCLEDNFKNFTNPSYLTLKKAPKMKQHLGDNQNDDEYFIFNTYYNFVFNHESPGHGNLYKSENWEFGPDHFIKNNFEKFIERYDNRIANFRNYLNSGHHINFVLLRYNDIPCKLETILNTHYPTLNYNIHVLIKHSSESLNLTRTNTAEGLNNFEKTYLAYMNIQENEYPEEYARFNKEIDTNMFDTSNSRIILK</sequence>
<dbReference type="InterPro" id="IPR014903">
    <property type="entry name" value="DUF1796"/>
</dbReference>